<dbReference type="EMBL" id="BNCK01000001">
    <property type="protein sequence ID" value="GHF77102.1"/>
    <property type="molecule type" value="Genomic_DNA"/>
</dbReference>
<keyword evidence="1" id="KW-1133">Transmembrane helix</keyword>
<keyword evidence="1" id="KW-0812">Transmembrane</keyword>
<dbReference type="AlphaFoldDB" id="A0A919B9J5"/>
<evidence type="ECO:0000313" key="2">
    <source>
        <dbReference type="EMBL" id="GHF77102.1"/>
    </source>
</evidence>
<feature type="transmembrane region" description="Helical" evidence="1">
    <location>
        <begin position="173"/>
        <end position="190"/>
    </location>
</feature>
<accession>A0A919B9J5</accession>
<comment type="caution">
    <text evidence="2">The sequence shown here is derived from an EMBL/GenBank/DDBJ whole genome shotgun (WGS) entry which is preliminary data.</text>
</comment>
<keyword evidence="3" id="KW-1185">Reference proteome</keyword>
<reference evidence="2" key="2">
    <citation type="submission" date="2020-09" db="EMBL/GenBank/DDBJ databases">
        <authorList>
            <person name="Sun Q."/>
            <person name="Kim S."/>
        </authorList>
    </citation>
    <scope>NUCLEOTIDE SEQUENCE</scope>
    <source>
        <strain evidence="2">KCTC 42731</strain>
    </source>
</reference>
<name>A0A919B9J5_9GAMM</name>
<feature type="transmembrane region" description="Helical" evidence="1">
    <location>
        <begin position="75"/>
        <end position="95"/>
    </location>
</feature>
<evidence type="ECO:0008006" key="4">
    <source>
        <dbReference type="Google" id="ProtNLM"/>
    </source>
</evidence>
<feature type="transmembrane region" description="Helical" evidence="1">
    <location>
        <begin position="196"/>
        <end position="217"/>
    </location>
</feature>
<sequence>MLTYYDFFGAINTAFISISVLGVISQLRTIWFRKDDETLKKAPTELLSLNQFTVSFLAYLSFFVYGYSITPFNHYIVWPRLIASIIVLCILFEIMRDRKTRSAKVSAAVCSLCLLFATLGLVFAGTVTDSTKLISTSIILIVSALIAQGYYHQIKMIISSGRTGAVNLKMSQFILMMDVSTVAFALSMGINQGWPLLVLAVTSGITKITIMYLFRWVKISPTAKERRLLAGN</sequence>
<reference evidence="2" key="1">
    <citation type="journal article" date="2014" name="Int. J. Syst. Evol. Microbiol.">
        <title>Complete genome sequence of Corynebacterium casei LMG S-19264T (=DSM 44701T), isolated from a smear-ripened cheese.</title>
        <authorList>
            <consortium name="US DOE Joint Genome Institute (JGI-PGF)"/>
            <person name="Walter F."/>
            <person name="Albersmeier A."/>
            <person name="Kalinowski J."/>
            <person name="Ruckert C."/>
        </authorList>
    </citation>
    <scope>NUCLEOTIDE SEQUENCE</scope>
    <source>
        <strain evidence="2">KCTC 42731</strain>
    </source>
</reference>
<evidence type="ECO:0000313" key="3">
    <source>
        <dbReference type="Proteomes" id="UP000623842"/>
    </source>
</evidence>
<dbReference type="Proteomes" id="UP000623842">
    <property type="component" value="Unassembled WGS sequence"/>
</dbReference>
<feature type="transmembrane region" description="Helical" evidence="1">
    <location>
        <begin position="133"/>
        <end position="152"/>
    </location>
</feature>
<dbReference type="RefSeq" id="WP_189766678.1">
    <property type="nucleotide sequence ID" value="NZ_BNCK01000001.1"/>
</dbReference>
<protein>
    <recommendedName>
        <fullName evidence="4">PQ-loop repeat-containing protein</fullName>
    </recommendedName>
</protein>
<feature type="transmembrane region" description="Helical" evidence="1">
    <location>
        <begin position="6"/>
        <end position="25"/>
    </location>
</feature>
<gene>
    <name evidence="2" type="ORF">GCM10017161_00080</name>
</gene>
<evidence type="ECO:0000256" key="1">
    <source>
        <dbReference type="SAM" id="Phobius"/>
    </source>
</evidence>
<keyword evidence="1" id="KW-0472">Membrane</keyword>
<proteinExistence type="predicted"/>
<organism evidence="2 3">
    <name type="scientific">Thalassotalea marina</name>
    <dbReference type="NCBI Taxonomy" id="1673741"/>
    <lineage>
        <taxon>Bacteria</taxon>
        <taxon>Pseudomonadati</taxon>
        <taxon>Pseudomonadota</taxon>
        <taxon>Gammaproteobacteria</taxon>
        <taxon>Alteromonadales</taxon>
        <taxon>Colwelliaceae</taxon>
        <taxon>Thalassotalea</taxon>
    </lineage>
</organism>
<feature type="transmembrane region" description="Helical" evidence="1">
    <location>
        <begin position="107"/>
        <end position="127"/>
    </location>
</feature>
<feature type="transmembrane region" description="Helical" evidence="1">
    <location>
        <begin position="46"/>
        <end position="69"/>
    </location>
</feature>